<feature type="compositionally biased region" description="Polar residues" evidence="1">
    <location>
        <begin position="17"/>
        <end position="29"/>
    </location>
</feature>
<sequence>MLPSSKLLQPEPADSTMVPTSPRNPTNAPASPPSIVIEDVERTDDDPPPYSAIVPPDHVGWTFNYPRIPYSACETTACRAEATPLTRLQPDLPPGYCFHQEETESQHASISMPLMPYRLFMCGSHRSLFARGNPPETSASKDNGGRTRKYGAILVGAAVIIFLMVLSILVRIVMDKNLWRG</sequence>
<evidence type="ECO:0000256" key="2">
    <source>
        <dbReference type="SAM" id="Phobius"/>
    </source>
</evidence>
<dbReference type="EMBL" id="CAXAJV020001284">
    <property type="protein sequence ID" value="CAL7935494.1"/>
    <property type="molecule type" value="Genomic_DNA"/>
</dbReference>
<dbReference type="Proteomes" id="UP001642520">
    <property type="component" value="Unassembled WGS sequence"/>
</dbReference>
<comment type="caution">
    <text evidence="3">The sequence shown here is derived from an EMBL/GenBank/DDBJ whole genome shotgun (WGS) entry which is preliminary data.</text>
</comment>
<keyword evidence="2" id="KW-1133">Transmembrane helix</keyword>
<organism evidence="3 4">
    <name type="scientific">Xylocopa violacea</name>
    <name type="common">Violet carpenter bee</name>
    <name type="synonym">Apis violacea</name>
    <dbReference type="NCBI Taxonomy" id="135666"/>
    <lineage>
        <taxon>Eukaryota</taxon>
        <taxon>Metazoa</taxon>
        <taxon>Ecdysozoa</taxon>
        <taxon>Arthropoda</taxon>
        <taxon>Hexapoda</taxon>
        <taxon>Insecta</taxon>
        <taxon>Pterygota</taxon>
        <taxon>Neoptera</taxon>
        <taxon>Endopterygota</taxon>
        <taxon>Hymenoptera</taxon>
        <taxon>Apocrita</taxon>
        <taxon>Aculeata</taxon>
        <taxon>Apoidea</taxon>
        <taxon>Anthophila</taxon>
        <taxon>Apidae</taxon>
        <taxon>Xylocopa</taxon>
        <taxon>Xylocopa</taxon>
    </lineage>
</organism>
<keyword evidence="2" id="KW-0812">Transmembrane</keyword>
<evidence type="ECO:0000313" key="4">
    <source>
        <dbReference type="Proteomes" id="UP001642520"/>
    </source>
</evidence>
<gene>
    <name evidence="3" type="ORF">XYLVIOL_LOCUS1632</name>
</gene>
<reference evidence="3 4" key="1">
    <citation type="submission" date="2024-08" db="EMBL/GenBank/DDBJ databases">
        <authorList>
            <person name="Will J Nash"/>
            <person name="Angela Man"/>
            <person name="Seanna McTaggart"/>
            <person name="Kendall Baker"/>
            <person name="Tom Barker"/>
            <person name="Leah Catchpole"/>
            <person name="Alex Durrant"/>
            <person name="Karim Gharbi"/>
            <person name="Naomi Irish"/>
            <person name="Gemy Kaithakottil"/>
            <person name="Debby Ku"/>
            <person name="Aaliyah Providence"/>
            <person name="Felix Shaw"/>
            <person name="David Swarbreck"/>
            <person name="Chris Watkins"/>
            <person name="Ann M. McCartney"/>
            <person name="Giulio Formenti"/>
            <person name="Alice Mouton"/>
            <person name="Noel Vella"/>
            <person name="Bjorn M von Reumont"/>
            <person name="Adriana Vella"/>
            <person name="Wilfried Haerty"/>
        </authorList>
    </citation>
    <scope>NUCLEOTIDE SEQUENCE [LARGE SCALE GENOMIC DNA]</scope>
</reference>
<protein>
    <submittedName>
        <fullName evidence="3">Uncharacterized protein</fullName>
    </submittedName>
</protein>
<accession>A0ABP1N3E6</accession>
<keyword evidence="4" id="KW-1185">Reference proteome</keyword>
<feature type="transmembrane region" description="Helical" evidence="2">
    <location>
        <begin position="150"/>
        <end position="174"/>
    </location>
</feature>
<proteinExistence type="predicted"/>
<keyword evidence="2" id="KW-0472">Membrane</keyword>
<feature type="region of interest" description="Disordered" evidence="1">
    <location>
        <begin position="1"/>
        <end position="46"/>
    </location>
</feature>
<evidence type="ECO:0000256" key="1">
    <source>
        <dbReference type="SAM" id="MobiDB-lite"/>
    </source>
</evidence>
<evidence type="ECO:0000313" key="3">
    <source>
        <dbReference type="EMBL" id="CAL7935494.1"/>
    </source>
</evidence>
<name>A0ABP1N3E6_XYLVO</name>